<keyword evidence="2" id="KW-0805">Transcription regulation</keyword>
<dbReference type="SUPFAM" id="SSF46689">
    <property type="entry name" value="Homeodomain-like"/>
    <property type="match status" value="1"/>
</dbReference>
<dbReference type="GO" id="GO:0003700">
    <property type="term" value="F:DNA-binding transcription factor activity"/>
    <property type="evidence" value="ECO:0007669"/>
    <property type="project" value="TreeGrafter"/>
</dbReference>
<evidence type="ECO:0000313" key="8">
    <source>
        <dbReference type="Proteomes" id="UP000319732"/>
    </source>
</evidence>
<organism evidence="7 8">
    <name type="scientific">Exilibacterium tricleocarpae</name>
    <dbReference type="NCBI Taxonomy" id="2591008"/>
    <lineage>
        <taxon>Bacteria</taxon>
        <taxon>Pseudomonadati</taxon>
        <taxon>Pseudomonadota</taxon>
        <taxon>Gammaproteobacteria</taxon>
        <taxon>Cellvibrionales</taxon>
        <taxon>Cellvibrionaceae</taxon>
        <taxon>Exilibacterium</taxon>
    </lineage>
</organism>
<keyword evidence="8" id="KW-1185">Reference proteome</keyword>
<dbReference type="EMBL" id="VHSG01000006">
    <property type="protein sequence ID" value="TQV84288.1"/>
    <property type="molecule type" value="Genomic_DNA"/>
</dbReference>
<dbReference type="InterPro" id="IPR041490">
    <property type="entry name" value="KstR2_TetR_C"/>
</dbReference>
<proteinExistence type="predicted"/>
<evidence type="ECO:0000313" key="7">
    <source>
        <dbReference type="EMBL" id="TQV84288.1"/>
    </source>
</evidence>
<dbReference type="Gene3D" id="1.10.357.10">
    <property type="entry name" value="Tetracycline Repressor, domain 2"/>
    <property type="match status" value="1"/>
</dbReference>
<dbReference type="PROSITE" id="PS50977">
    <property type="entry name" value="HTH_TETR_2"/>
    <property type="match status" value="1"/>
</dbReference>
<reference evidence="7 8" key="1">
    <citation type="submission" date="2019-06" db="EMBL/GenBank/DDBJ databases">
        <title>Whole genome sequence for Cellvibrionaceae sp. R142.</title>
        <authorList>
            <person name="Wang G."/>
        </authorList>
    </citation>
    <scope>NUCLEOTIDE SEQUENCE [LARGE SCALE GENOMIC DNA]</scope>
    <source>
        <strain evidence="7 8">R142</strain>
    </source>
</reference>
<dbReference type="SUPFAM" id="SSF48498">
    <property type="entry name" value="Tetracyclin repressor-like, C-terminal domain"/>
    <property type="match status" value="1"/>
</dbReference>
<evidence type="ECO:0000256" key="3">
    <source>
        <dbReference type="ARBA" id="ARBA00023125"/>
    </source>
</evidence>
<name>A0A545U498_9GAMM</name>
<dbReference type="InterPro" id="IPR050109">
    <property type="entry name" value="HTH-type_TetR-like_transc_reg"/>
</dbReference>
<evidence type="ECO:0000256" key="5">
    <source>
        <dbReference type="PROSITE-ProRule" id="PRU00335"/>
    </source>
</evidence>
<evidence type="ECO:0000256" key="4">
    <source>
        <dbReference type="ARBA" id="ARBA00023163"/>
    </source>
</evidence>
<evidence type="ECO:0000259" key="6">
    <source>
        <dbReference type="PROSITE" id="PS50977"/>
    </source>
</evidence>
<keyword evidence="4" id="KW-0804">Transcription</keyword>
<feature type="DNA-binding region" description="H-T-H motif" evidence="5">
    <location>
        <begin position="32"/>
        <end position="51"/>
    </location>
</feature>
<keyword evidence="3 5" id="KW-0238">DNA-binding</keyword>
<evidence type="ECO:0000256" key="2">
    <source>
        <dbReference type="ARBA" id="ARBA00023015"/>
    </source>
</evidence>
<feature type="domain" description="HTH tetR-type" evidence="6">
    <location>
        <begin position="9"/>
        <end position="69"/>
    </location>
</feature>
<keyword evidence="1" id="KW-0678">Repressor</keyword>
<dbReference type="InterPro" id="IPR009057">
    <property type="entry name" value="Homeodomain-like_sf"/>
</dbReference>
<comment type="caution">
    <text evidence="7">The sequence shown here is derived from an EMBL/GenBank/DDBJ whole genome shotgun (WGS) entry which is preliminary data.</text>
</comment>
<accession>A0A545U498</accession>
<protein>
    <submittedName>
        <fullName evidence="7">TetR/AcrR family transcriptional regulator</fullName>
    </submittedName>
</protein>
<dbReference type="InterPro" id="IPR001647">
    <property type="entry name" value="HTH_TetR"/>
</dbReference>
<evidence type="ECO:0000256" key="1">
    <source>
        <dbReference type="ARBA" id="ARBA00022491"/>
    </source>
</evidence>
<dbReference type="Pfam" id="PF00440">
    <property type="entry name" value="TetR_N"/>
    <property type="match status" value="1"/>
</dbReference>
<sequence length="196" mass="22414">MADKKSKYDQRYMAAVDAAAAVFADKGYHGAGTLDIAEKLNIKQGSLYYYFPSKEAALEAVCLEGIKYGVAYLESLLQEERSFAETIKAILHHTLSSLHDRADYMIVFDDERQCIPVERRGRIREQSSYYHKLLEQIFRRAQQRGEMKRHLDIYISVRAFTGLLSSISSWYHTQQDIDSEAVAEQYSEMFLGGSCA</sequence>
<dbReference type="PANTHER" id="PTHR30055">
    <property type="entry name" value="HTH-TYPE TRANSCRIPTIONAL REGULATOR RUTR"/>
    <property type="match status" value="1"/>
</dbReference>
<gene>
    <name evidence="7" type="ORF">FKG94_06430</name>
</gene>
<dbReference type="AlphaFoldDB" id="A0A545U498"/>
<dbReference type="PANTHER" id="PTHR30055:SF175">
    <property type="entry name" value="HTH-TYPE TRANSCRIPTIONAL REPRESSOR KSTR2"/>
    <property type="match status" value="1"/>
</dbReference>
<dbReference type="RefSeq" id="WP_142903367.1">
    <property type="nucleotide sequence ID" value="NZ_ML660089.1"/>
</dbReference>
<dbReference type="InterPro" id="IPR036271">
    <property type="entry name" value="Tet_transcr_reg_TetR-rel_C_sf"/>
</dbReference>
<dbReference type="Pfam" id="PF17932">
    <property type="entry name" value="TetR_C_24"/>
    <property type="match status" value="1"/>
</dbReference>
<dbReference type="Proteomes" id="UP000319732">
    <property type="component" value="Unassembled WGS sequence"/>
</dbReference>
<dbReference type="GO" id="GO:0000976">
    <property type="term" value="F:transcription cis-regulatory region binding"/>
    <property type="evidence" value="ECO:0007669"/>
    <property type="project" value="TreeGrafter"/>
</dbReference>
<dbReference type="Gene3D" id="1.10.10.60">
    <property type="entry name" value="Homeodomain-like"/>
    <property type="match status" value="1"/>
</dbReference>
<dbReference type="PRINTS" id="PR00455">
    <property type="entry name" value="HTHTETR"/>
</dbReference>
<dbReference type="OrthoDB" id="4541465at2"/>